<comment type="caution">
    <text evidence="2">The sequence shown here is derived from an EMBL/GenBank/DDBJ whole genome shotgun (WGS) entry which is preliminary data.</text>
</comment>
<dbReference type="EMBL" id="JARAKH010000008">
    <property type="protein sequence ID" value="KAK8402008.1"/>
    <property type="molecule type" value="Genomic_DNA"/>
</dbReference>
<name>A0AAW0US27_SCYPA</name>
<organism evidence="2 3">
    <name type="scientific">Scylla paramamosain</name>
    <name type="common">Mud crab</name>
    <dbReference type="NCBI Taxonomy" id="85552"/>
    <lineage>
        <taxon>Eukaryota</taxon>
        <taxon>Metazoa</taxon>
        <taxon>Ecdysozoa</taxon>
        <taxon>Arthropoda</taxon>
        <taxon>Crustacea</taxon>
        <taxon>Multicrustacea</taxon>
        <taxon>Malacostraca</taxon>
        <taxon>Eumalacostraca</taxon>
        <taxon>Eucarida</taxon>
        <taxon>Decapoda</taxon>
        <taxon>Pleocyemata</taxon>
        <taxon>Brachyura</taxon>
        <taxon>Eubrachyura</taxon>
        <taxon>Portunoidea</taxon>
        <taxon>Portunidae</taxon>
        <taxon>Portuninae</taxon>
        <taxon>Scylla</taxon>
    </lineage>
</organism>
<proteinExistence type="predicted"/>
<reference evidence="2 3" key="1">
    <citation type="submission" date="2023-03" db="EMBL/GenBank/DDBJ databases">
        <title>High-quality genome of Scylla paramamosain provides insights in environmental adaptation.</title>
        <authorList>
            <person name="Zhang L."/>
        </authorList>
    </citation>
    <scope>NUCLEOTIDE SEQUENCE [LARGE SCALE GENOMIC DNA]</scope>
    <source>
        <strain evidence="2">LZ_2023a</strain>
        <tissue evidence="2">Muscle</tissue>
    </source>
</reference>
<feature type="compositionally biased region" description="Basic residues" evidence="1">
    <location>
        <begin position="1246"/>
        <end position="1257"/>
    </location>
</feature>
<feature type="region of interest" description="Disordered" evidence="1">
    <location>
        <begin position="1101"/>
        <end position="1146"/>
    </location>
</feature>
<evidence type="ECO:0000313" key="2">
    <source>
        <dbReference type="EMBL" id="KAK8402008.1"/>
    </source>
</evidence>
<feature type="region of interest" description="Disordered" evidence="1">
    <location>
        <begin position="1"/>
        <end position="33"/>
    </location>
</feature>
<feature type="compositionally biased region" description="Basic and acidic residues" evidence="1">
    <location>
        <begin position="66"/>
        <end position="75"/>
    </location>
</feature>
<keyword evidence="3" id="KW-1185">Reference proteome</keyword>
<evidence type="ECO:0000313" key="3">
    <source>
        <dbReference type="Proteomes" id="UP001487740"/>
    </source>
</evidence>
<feature type="region of interest" description="Disordered" evidence="1">
    <location>
        <begin position="878"/>
        <end position="901"/>
    </location>
</feature>
<feature type="compositionally biased region" description="Low complexity" evidence="1">
    <location>
        <begin position="1101"/>
        <end position="1116"/>
    </location>
</feature>
<gene>
    <name evidence="2" type="ORF">O3P69_001232</name>
</gene>
<feature type="region of interest" description="Disordered" evidence="1">
    <location>
        <begin position="1240"/>
        <end position="1301"/>
    </location>
</feature>
<feature type="region of interest" description="Disordered" evidence="1">
    <location>
        <begin position="50"/>
        <end position="78"/>
    </location>
</feature>
<accession>A0AAW0US27</accession>
<dbReference type="Proteomes" id="UP001487740">
    <property type="component" value="Unassembled WGS sequence"/>
</dbReference>
<protein>
    <submittedName>
        <fullName evidence="2">Uncharacterized protein</fullName>
    </submittedName>
</protein>
<evidence type="ECO:0000256" key="1">
    <source>
        <dbReference type="SAM" id="MobiDB-lite"/>
    </source>
</evidence>
<sequence length="1946" mass="211664">MPRLTRKTKGTPEGSGATGGLAEGGSSVPCSSPSYRTRARVAAWAHGSWGREGTARKVTDSPVDADGNRNLEAKGHGSRMVLVQDPSRVRRVAGNNFLQTGSSGLSIEQQSTCSYFQDISLLGKRSDLKTFPLQQCHQDARQEQGLEVPVRCSRMDKDVEQGQSTETTVKCGTDSCSGANVECVKIQQTPLMMLSIQKVNSKEIWITRYVGQQPGQQHQGCADASEPVMEEAKTSTVLSVTEQEMPMSQGCSVGNMIKKTSDDRSYVIDSALSPVPSFRETLNPAYDMMESYADLVVKEGSFGPSSCRINKNPPVLSVSSTCTMPMVSVTSAYTVPVLPMSSVCPAPGMSVSTVCTAPFPTSASDYMDDKDALVLLRNTAFESLSEARATEPNIYASYPRAQCRITPVTAGYRDMSIPDRQDSSLHVNSIAQNGSVGGGGDSVINVIHSNFSNTGAHQLDPSSGLVSFQGGQVVWTAQDPKFSITSIIPSGKNSEGLMDSLQNGEVGNSVSAPSDVRQTESAVQEQEYLYVETNHITHMIDEYLSKDACHSEADSRMQGVNYKGSNYLAHSRDAIVLNETERNCTSVGTGDIFGTSSKKVCCTRARGVGELRLLSEGEDTSALPPTLSDLMPEDEGGLNDFTPSDQDYTLLPLWTFSGDEGNSHGFDIEKPQVSGSVMRTTCIDSTITCPKTTSSEDGNFSVNDFNDLLDSLLQDTDKEKGRSHTEMKHTFYENTDFPACHITSEETPVKETTEYILRDMNRMRLGVGLAKSEPCPKPVLAQVEEDPSENIVILGPDAFQRLPKPTTKTLQGNCLIPNLATAGKVPHTVSFKTVPAVRTPVIQNITTVYRPSVQPTTTTTTAKQSQPQENTNYVKILPKGSSDSCSTKKPSEASCHHPSTLVPAPQIKSSCHVSKKTEMVLPVGGTGMSIIIPKCTPVSIASFVHPRSHDVNTKTVPDHTWPGVKSTPEEEDAVLLQATNAPATMSDELCLNVKKADITPAVTKLSKVPILTSSSAELVPLLSSVPLVLLAPVSEQSLMIRSVPESILLCNTSAPSVSGYGAQATRKAGTKCCLTIPVHPNASKNEKIDSAVCSPQISATSGLKSSSVTSSSTIQTRAHSQRSAETKTVADSWKHQPRKKPYSDSVKTRKLLQEDLKELLPNFSDSILTVLDLPPRAVHRGFFYMGEVKALRNQALGIQLETLYRDHVYSCTSETCLTCVAFCDQKAALSQAEREVHVPGIEKTGDKRKKQLRGKRTKGYDSEDEDELLFSSPSPQPVKKRDNKWDESVDQENVHSSNIKETNEIHSILPERSSQVWGEVRMKRSKSDTNLPLHSKKTKVIREHHRYSYDDSCLTSHFLPLSPSRTSPRPSLRRWKKLTTRKEVPQKTKHHTYSLRSDQWASLIRATLADLRLKQKLERGHVPYSEGQEEGESKTLCGSLPQDTIVVDILSITVGTHDLSVQGEPPYCSKLYVCFSDRKLVYALSTRKQAVNRSEEDMSPRTRSKAKEALMKEAQHARISSPPQDKVAPHPFIFIVVPFDSLLSLNITSKRVVVVVDTLPSICLMTWKEGCWLSLSQNHPVSPACRSHLALTKALLAVFPMHQLVLREMQSEALQRSLAKSSVWFRQILDCSSPIQGDHIPSWALPSPAVLGDLTSTGLPTTPSLTSITSPSIPSFTSTTLSSSPSCTSALTSTFTSTSALTSVLHKSATSSTLLTGQCSEEAHQVQTLSPMVCGAGASLSSSTPSTEAPIVSAVRSVLQANGLMHALPISHPLQYPPNIPQEEGCSCKGMCRTRECPCARAGGVCLPKLSCFCQECDNPLNVLHTFGLDVCLARTDKCLMQNLYSYNLAGLCTLLVSPVVLPCCGASPKLFHIIPGTVACAVCSTPVSYSWCSHHIHLQGLCPRNHCIKCWCCKPVFHTHCQRCEQCTRSVLQGQCAECGTNKSK</sequence>